<proteinExistence type="predicted"/>
<feature type="non-terminal residue" evidence="1">
    <location>
        <position position="163"/>
    </location>
</feature>
<evidence type="ECO:0000313" key="1">
    <source>
        <dbReference type="EMBL" id="CAB0018004.1"/>
    </source>
</evidence>
<protein>
    <submittedName>
        <fullName evidence="1">Uncharacterized protein</fullName>
    </submittedName>
</protein>
<sequence length="163" mass="18730">MEGFGVRQGNVPLFHRKFKRKRKQNLIRVRKNISGYPWNIIYNRILKLGSHGVRLTGSGRYGRPLIGRRESARGAVAVVKGGTLSHRPMRGRPDPVNRTPCEQSFSPAMSRERSISLIEGHSFNSHRPQFTDSLFIPNSQKREEPQTLKNCFTNFLIRFLINT</sequence>
<organism evidence="1 2">
    <name type="scientific">Nesidiocoris tenuis</name>
    <dbReference type="NCBI Taxonomy" id="355587"/>
    <lineage>
        <taxon>Eukaryota</taxon>
        <taxon>Metazoa</taxon>
        <taxon>Ecdysozoa</taxon>
        <taxon>Arthropoda</taxon>
        <taxon>Hexapoda</taxon>
        <taxon>Insecta</taxon>
        <taxon>Pterygota</taxon>
        <taxon>Neoptera</taxon>
        <taxon>Paraneoptera</taxon>
        <taxon>Hemiptera</taxon>
        <taxon>Heteroptera</taxon>
        <taxon>Panheteroptera</taxon>
        <taxon>Cimicomorpha</taxon>
        <taxon>Miridae</taxon>
        <taxon>Dicyphina</taxon>
        <taxon>Nesidiocoris</taxon>
    </lineage>
</organism>
<gene>
    <name evidence="1" type="ORF">NTEN_LOCUS21913</name>
</gene>
<evidence type="ECO:0000313" key="2">
    <source>
        <dbReference type="Proteomes" id="UP000479000"/>
    </source>
</evidence>
<keyword evidence="2" id="KW-1185">Reference proteome</keyword>
<dbReference type="Proteomes" id="UP000479000">
    <property type="component" value="Unassembled WGS sequence"/>
</dbReference>
<dbReference type="EMBL" id="CADCXU010032174">
    <property type="protein sequence ID" value="CAB0018004.1"/>
    <property type="molecule type" value="Genomic_DNA"/>
</dbReference>
<dbReference type="AlphaFoldDB" id="A0A6H5HJK5"/>
<accession>A0A6H5HJK5</accession>
<name>A0A6H5HJK5_9HEMI</name>
<reference evidence="1 2" key="1">
    <citation type="submission" date="2020-02" db="EMBL/GenBank/DDBJ databases">
        <authorList>
            <person name="Ferguson B K."/>
        </authorList>
    </citation>
    <scope>NUCLEOTIDE SEQUENCE [LARGE SCALE GENOMIC DNA]</scope>
</reference>